<reference evidence="8 9" key="1">
    <citation type="submission" date="2023-05" db="EMBL/GenBank/DDBJ databases">
        <title>Pseudoalteromonas ardens sp. nov., Pseudoalteromonas obscura sp. nov., and Pseudoalteromonas umbrosa sp. nov., isolated from the coral Montipora capitata.</title>
        <authorList>
            <person name="Thomas E.M."/>
            <person name="Smith E.M."/>
            <person name="Papke E."/>
            <person name="Shlafstein M.D."/>
            <person name="Oline D.K."/>
            <person name="Videau P."/>
            <person name="Saw J.H."/>
            <person name="Strangman W.K."/>
            <person name="Ushijima B."/>
        </authorList>
    </citation>
    <scope>NUCLEOTIDE SEQUENCE [LARGE SCALE GENOMIC DNA]</scope>
    <source>
        <strain evidence="8 9">P94</strain>
    </source>
</reference>
<sequence>MYQKVDMFAQLKISSRLGLGFCVLLLLFSCAVLVSIQALNTASDGFKEYRSLARNTNNAGRVQANLLTIRIAALHYINTGSQIALQEERTRMATLNELLANAHHDAISNEQVQTFIDVENLATQYANTFAKVEEKIAERNEIVHKSLNKMGPLMEQDLSRVLLSAREDNDMEAAFYASLALRSLLLMRLHVIKFLDSNDSADVEQVNREYSVFLGNLKQLDEQLQDEIRRRYFINVRSLAPRYMSRFTELVDVINKRNALKRERLDVIGQQAARKIESLKLNIKDKQDDLGPILQKDNRVSQNFVIWVSVFSLLAAILLAVFISRSITGPINEAVSIANALAQGHLHFKRKVTGNSETAKLIRALKGMAKQFKTVVFEVKQSATALEQFSSLVIRTAKEMESTAISQEQSVADTKQAVTSISESIKANSEFALATDQVAINTTQEANDGGQKVKTTIEAMKTIAEQVKIIDEIAYQTNLLALNATIEASRAGVHGKGFAVVASEVRKLAERCQNASERIGKTADHSVSLAENAGKQLETIIPAANKTSHFVQNIMAISKQQETGLNQINQTVEAVDATTKRSTQASNDLSNSVKEVVELSVRLRSSASFFKLS</sequence>
<name>A0ABT7EMG9_9GAMM</name>
<dbReference type="PROSITE" id="PS51753">
    <property type="entry name" value="HBM"/>
    <property type="match status" value="1"/>
</dbReference>
<evidence type="ECO:0000313" key="9">
    <source>
        <dbReference type="Proteomes" id="UP001231915"/>
    </source>
</evidence>
<dbReference type="Gene3D" id="1.10.287.950">
    <property type="entry name" value="Methyl-accepting chemotaxis protein"/>
    <property type="match status" value="1"/>
</dbReference>
<dbReference type="PROSITE" id="PS51257">
    <property type="entry name" value="PROKAR_LIPOPROTEIN"/>
    <property type="match status" value="1"/>
</dbReference>
<feature type="domain" description="HAMP" evidence="6">
    <location>
        <begin position="325"/>
        <end position="377"/>
    </location>
</feature>
<evidence type="ECO:0000259" key="5">
    <source>
        <dbReference type="PROSITE" id="PS50111"/>
    </source>
</evidence>
<dbReference type="Pfam" id="PF00672">
    <property type="entry name" value="HAMP"/>
    <property type="match status" value="1"/>
</dbReference>
<feature type="transmembrane region" description="Helical" evidence="4">
    <location>
        <begin position="304"/>
        <end position="323"/>
    </location>
</feature>
<dbReference type="Proteomes" id="UP001231915">
    <property type="component" value="Unassembled WGS sequence"/>
</dbReference>
<feature type="domain" description="Methyl-accepting transducer" evidence="5">
    <location>
        <begin position="371"/>
        <end position="597"/>
    </location>
</feature>
<keyword evidence="4" id="KW-1133">Transmembrane helix</keyword>
<evidence type="ECO:0000256" key="4">
    <source>
        <dbReference type="SAM" id="Phobius"/>
    </source>
</evidence>
<dbReference type="RefSeq" id="WP_284137620.1">
    <property type="nucleotide sequence ID" value="NZ_JASJUT010000005.1"/>
</dbReference>
<dbReference type="SMART" id="SM01358">
    <property type="entry name" value="HBM"/>
    <property type="match status" value="1"/>
</dbReference>
<dbReference type="SUPFAM" id="SSF58104">
    <property type="entry name" value="Methyl-accepting chemotaxis protein (MCP) signaling domain"/>
    <property type="match status" value="1"/>
</dbReference>
<keyword evidence="3" id="KW-0807">Transducer</keyword>
<comment type="similarity">
    <text evidence="2">Belongs to the methyl-accepting chemotaxis (MCP) protein family.</text>
</comment>
<dbReference type="Pfam" id="PF00015">
    <property type="entry name" value="MCPsignal"/>
    <property type="match status" value="1"/>
</dbReference>
<evidence type="ECO:0000313" key="8">
    <source>
        <dbReference type="EMBL" id="MDK2596213.1"/>
    </source>
</evidence>
<keyword evidence="1" id="KW-0145">Chemotaxis</keyword>
<proteinExistence type="inferred from homology"/>
<keyword evidence="4" id="KW-0812">Transmembrane</keyword>
<dbReference type="InterPro" id="IPR003660">
    <property type="entry name" value="HAMP_dom"/>
</dbReference>
<keyword evidence="9" id="KW-1185">Reference proteome</keyword>
<comment type="caution">
    <text evidence="8">The sequence shown here is derived from an EMBL/GenBank/DDBJ whole genome shotgun (WGS) entry which is preliminary data.</text>
</comment>
<evidence type="ECO:0000256" key="1">
    <source>
        <dbReference type="ARBA" id="ARBA00022500"/>
    </source>
</evidence>
<dbReference type="PANTHER" id="PTHR43531">
    <property type="entry name" value="PROTEIN ICFG"/>
    <property type="match status" value="1"/>
</dbReference>
<dbReference type="InterPro" id="IPR051310">
    <property type="entry name" value="MCP_chemotaxis"/>
</dbReference>
<gene>
    <name evidence="8" type="ORF">QNM18_14215</name>
</gene>
<dbReference type="InterPro" id="IPR004089">
    <property type="entry name" value="MCPsignal_dom"/>
</dbReference>
<keyword evidence="4" id="KW-0472">Membrane</keyword>
<evidence type="ECO:0000256" key="2">
    <source>
        <dbReference type="ARBA" id="ARBA00029447"/>
    </source>
</evidence>
<accession>A0ABT7EMG9</accession>
<dbReference type="PROSITE" id="PS50111">
    <property type="entry name" value="CHEMOTAXIS_TRANSDUC_2"/>
    <property type="match status" value="1"/>
</dbReference>
<dbReference type="InterPro" id="IPR032255">
    <property type="entry name" value="HBM"/>
</dbReference>
<dbReference type="EMBL" id="JASJUT010000005">
    <property type="protein sequence ID" value="MDK2596213.1"/>
    <property type="molecule type" value="Genomic_DNA"/>
</dbReference>
<feature type="domain" description="HBM" evidence="7">
    <location>
        <begin position="51"/>
        <end position="291"/>
    </location>
</feature>
<evidence type="ECO:0000259" key="6">
    <source>
        <dbReference type="PROSITE" id="PS50885"/>
    </source>
</evidence>
<dbReference type="SMART" id="SM00283">
    <property type="entry name" value="MA"/>
    <property type="match status" value="1"/>
</dbReference>
<organism evidence="8 9">
    <name type="scientific">Pseudoalteromonas obscura</name>
    <dbReference type="NCBI Taxonomy" id="3048491"/>
    <lineage>
        <taxon>Bacteria</taxon>
        <taxon>Pseudomonadati</taxon>
        <taxon>Pseudomonadota</taxon>
        <taxon>Gammaproteobacteria</taxon>
        <taxon>Alteromonadales</taxon>
        <taxon>Pseudoalteromonadaceae</taxon>
        <taxon>Pseudoalteromonas</taxon>
    </lineage>
</organism>
<dbReference type="PANTHER" id="PTHR43531:SF11">
    <property type="entry name" value="METHYL-ACCEPTING CHEMOTAXIS PROTEIN 3"/>
    <property type="match status" value="1"/>
</dbReference>
<evidence type="ECO:0000256" key="3">
    <source>
        <dbReference type="PROSITE-ProRule" id="PRU00284"/>
    </source>
</evidence>
<dbReference type="PROSITE" id="PS50885">
    <property type="entry name" value="HAMP"/>
    <property type="match status" value="1"/>
</dbReference>
<protein>
    <submittedName>
        <fullName evidence="8">Methyl-accepting chemotaxis protein</fullName>
    </submittedName>
</protein>
<dbReference type="Gene3D" id="6.10.340.10">
    <property type="match status" value="1"/>
</dbReference>
<evidence type="ECO:0000259" key="7">
    <source>
        <dbReference type="PROSITE" id="PS51753"/>
    </source>
</evidence>